<organism evidence="1 2">
    <name type="scientific">Phytophthora rubi</name>
    <dbReference type="NCBI Taxonomy" id="129364"/>
    <lineage>
        <taxon>Eukaryota</taxon>
        <taxon>Sar</taxon>
        <taxon>Stramenopiles</taxon>
        <taxon>Oomycota</taxon>
        <taxon>Peronosporomycetes</taxon>
        <taxon>Peronosporales</taxon>
        <taxon>Peronosporaceae</taxon>
        <taxon>Phytophthora</taxon>
    </lineage>
</organism>
<accession>A0A6A3IIY8</accession>
<reference evidence="1 2" key="1">
    <citation type="submission" date="2018-09" db="EMBL/GenBank/DDBJ databases">
        <title>Genomic investigation of the strawberry pathogen Phytophthora fragariae indicates pathogenicity is determined by transcriptional variation in three key races.</title>
        <authorList>
            <person name="Adams T.M."/>
            <person name="Armitage A.D."/>
            <person name="Sobczyk M.K."/>
            <person name="Bates H.J."/>
            <person name="Dunwell J.M."/>
            <person name="Nellist C.F."/>
            <person name="Harrison R.J."/>
        </authorList>
    </citation>
    <scope>NUCLEOTIDE SEQUENCE [LARGE SCALE GENOMIC DNA]</scope>
    <source>
        <strain evidence="1 2">SCRP324</strain>
    </source>
</reference>
<comment type="caution">
    <text evidence="1">The sequence shown here is derived from an EMBL/GenBank/DDBJ whole genome shotgun (WGS) entry which is preliminary data.</text>
</comment>
<dbReference type="Proteomes" id="UP000435112">
    <property type="component" value="Unassembled WGS sequence"/>
</dbReference>
<protein>
    <submittedName>
        <fullName evidence="1">Uncharacterized protein</fullName>
    </submittedName>
</protein>
<gene>
    <name evidence="1" type="ORF">PR002_g24226</name>
</gene>
<evidence type="ECO:0000313" key="2">
    <source>
        <dbReference type="Proteomes" id="UP000435112"/>
    </source>
</evidence>
<sequence>MSMGSVSLSGVANATNIEAVCWASTSSAAKSSYYN</sequence>
<name>A0A6A3IIY8_9STRA</name>
<evidence type="ECO:0000313" key="1">
    <source>
        <dbReference type="EMBL" id="KAE8980094.1"/>
    </source>
</evidence>
<dbReference type="EMBL" id="QXFU01002928">
    <property type="protein sequence ID" value="KAE8980094.1"/>
    <property type="molecule type" value="Genomic_DNA"/>
</dbReference>
<dbReference type="AlphaFoldDB" id="A0A6A3IIY8"/>
<proteinExistence type="predicted"/>